<evidence type="ECO:0000256" key="2">
    <source>
        <dbReference type="ARBA" id="ARBA00022980"/>
    </source>
</evidence>
<evidence type="ECO:0000256" key="1">
    <source>
        <dbReference type="ARBA" id="ARBA00006700"/>
    </source>
</evidence>
<protein>
    <recommendedName>
        <fullName evidence="4">Large ribosomal subunit protein uL23</fullName>
    </recommendedName>
</protein>
<dbReference type="GO" id="GO:1990904">
    <property type="term" value="C:ribonucleoprotein complex"/>
    <property type="evidence" value="ECO:0007669"/>
    <property type="project" value="UniProtKB-KW"/>
</dbReference>
<dbReference type="InterPro" id="IPR012678">
    <property type="entry name" value="Ribosomal_uL23/eL15/eS24_sf"/>
</dbReference>
<dbReference type="HAMAP" id="MF_01369_B">
    <property type="entry name" value="Ribosomal_uL23_B"/>
    <property type="match status" value="1"/>
</dbReference>
<keyword evidence="4" id="KW-0699">rRNA-binding</keyword>
<keyword evidence="4" id="KW-0694">RNA-binding</keyword>
<dbReference type="GO" id="GO:0006412">
    <property type="term" value="P:translation"/>
    <property type="evidence" value="ECO:0007669"/>
    <property type="project" value="UniProtKB-UniRule"/>
</dbReference>
<comment type="subunit">
    <text evidence="4">Part of the 50S ribosomal subunit. Contacts protein L29, and trigger factor when it is bound to the ribosome.</text>
</comment>
<name>A0A2M8KU84_9BACT</name>
<sequence length="92" mass="10032">MHTLKKGIITEKAMLINNVYVFEVNPKATKQEIATAIEAAYGVTVGPAGVRTAVVKGKVKSVGRKRIQKKKPLKKKAYVTLIKGDIADLKVK</sequence>
<gene>
    <name evidence="4 5" type="primary">rplW</name>
    <name evidence="5" type="ORF">COU89_02960</name>
</gene>
<dbReference type="SUPFAM" id="SSF54189">
    <property type="entry name" value="Ribosomal proteins S24e, L23 and L15e"/>
    <property type="match status" value="1"/>
</dbReference>
<keyword evidence="2 4" id="KW-0689">Ribosomal protein</keyword>
<dbReference type="AlphaFoldDB" id="A0A2M8KU84"/>
<dbReference type="GO" id="GO:0003735">
    <property type="term" value="F:structural constituent of ribosome"/>
    <property type="evidence" value="ECO:0007669"/>
    <property type="project" value="InterPro"/>
</dbReference>
<comment type="function">
    <text evidence="4">One of the early assembly proteins it binds 23S rRNA. One of the proteins that surrounds the polypeptide exit tunnel on the outside of the ribosome. Forms the main docking site for trigger factor binding to the ribosome.</text>
</comment>
<dbReference type="Proteomes" id="UP000231569">
    <property type="component" value="Unassembled WGS sequence"/>
</dbReference>
<evidence type="ECO:0000256" key="3">
    <source>
        <dbReference type="ARBA" id="ARBA00023274"/>
    </source>
</evidence>
<evidence type="ECO:0000256" key="4">
    <source>
        <dbReference type="HAMAP-Rule" id="MF_01369"/>
    </source>
</evidence>
<comment type="similarity">
    <text evidence="1 4">Belongs to the universal ribosomal protein uL23 family.</text>
</comment>
<dbReference type="InterPro" id="IPR012677">
    <property type="entry name" value="Nucleotide-bd_a/b_plait_sf"/>
</dbReference>
<organism evidence="5 6">
    <name type="scientific">Candidatus Roizmanbacteria bacterium CG10_big_fil_rev_8_21_14_0_10_45_7</name>
    <dbReference type="NCBI Taxonomy" id="1974854"/>
    <lineage>
        <taxon>Bacteria</taxon>
        <taxon>Candidatus Roizmaniibacteriota</taxon>
    </lineage>
</organism>
<proteinExistence type="inferred from homology"/>
<reference evidence="6" key="1">
    <citation type="submission" date="2017-09" db="EMBL/GenBank/DDBJ databases">
        <title>Depth-based differentiation of microbial function through sediment-hosted aquifers and enrichment of novel symbionts in the deep terrestrial subsurface.</title>
        <authorList>
            <person name="Probst A.J."/>
            <person name="Ladd B."/>
            <person name="Jarett J.K."/>
            <person name="Geller-Mcgrath D.E."/>
            <person name="Sieber C.M.K."/>
            <person name="Emerson J.B."/>
            <person name="Anantharaman K."/>
            <person name="Thomas B.C."/>
            <person name="Malmstrom R."/>
            <person name="Stieglmeier M."/>
            <person name="Klingl A."/>
            <person name="Woyke T."/>
            <person name="Ryan C.M."/>
            <person name="Banfield J.F."/>
        </authorList>
    </citation>
    <scope>NUCLEOTIDE SEQUENCE [LARGE SCALE GENOMIC DNA]</scope>
</reference>
<dbReference type="Pfam" id="PF00276">
    <property type="entry name" value="Ribosomal_L23"/>
    <property type="match status" value="1"/>
</dbReference>
<keyword evidence="3 4" id="KW-0687">Ribonucleoprotein</keyword>
<evidence type="ECO:0000313" key="6">
    <source>
        <dbReference type="Proteomes" id="UP000231569"/>
    </source>
</evidence>
<dbReference type="GO" id="GO:0019843">
    <property type="term" value="F:rRNA binding"/>
    <property type="evidence" value="ECO:0007669"/>
    <property type="project" value="UniProtKB-UniRule"/>
</dbReference>
<dbReference type="Gene3D" id="3.30.70.330">
    <property type="match status" value="1"/>
</dbReference>
<dbReference type="GO" id="GO:0005840">
    <property type="term" value="C:ribosome"/>
    <property type="evidence" value="ECO:0007669"/>
    <property type="project" value="UniProtKB-KW"/>
</dbReference>
<dbReference type="EMBL" id="PFEE01000063">
    <property type="protein sequence ID" value="PJE63484.1"/>
    <property type="molecule type" value="Genomic_DNA"/>
</dbReference>
<accession>A0A2M8KU84</accession>
<comment type="caution">
    <text evidence="5">The sequence shown here is derived from an EMBL/GenBank/DDBJ whole genome shotgun (WGS) entry which is preliminary data.</text>
</comment>
<dbReference type="InterPro" id="IPR013025">
    <property type="entry name" value="Ribosomal_uL23-like"/>
</dbReference>
<evidence type="ECO:0000313" key="5">
    <source>
        <dbReference type="EMBL" id="PJE63484.1"/>
    </source>
</evidence>